<evidence type="ECO:0000256" key="4">
    <source>
        <dbReference type="SAM" id="SignalP"/>
    </source>
</evidence>
<feature type="signal peptide" evidence="4">
    <location>
        <begin position="1"/>
        <end position="20"/>
    </location>
</feature>
<dbReference type="Gene3D" id="3.40.190.10">
    <property type="entry name" value="Periplasmic binding protein-like II"/>
    <property type="match status" value="3"/>
</dbReference>
<dbReference type="Pfam" id="PF00497">
    <property type="entry name" value="SBP_bac_3"/>
    <property type="match status" value="1"/>
</dbReference>
<dbReference type="PROSITE" id="PS01039">
    <property type="entry name" value="SBP_BACTERIAL_3"/>
    <property type="match status" value="1"/>
</dbReference>
<dbReference type="Proteomes" id="UP001199424">
    <property type="component" value="Unassembled WGS sequence"/>
</dbReference>
<evidence type="ECO:0000313" key="6">
    <source>
        <dbReference type="EMBL" id="MCC2136115.1"/>
    </source>
</evidence>
<dbReference type="GO" id="GO:0030313">
    <property type="term" value="C:cell envelope"/>
    <property type="evidence" value="ECO:0007669"/>
    <property type="project" value="UniProtKB-SubCell"/>
</dbReference>
<keyword evidence="3 4" id="KW-0732">Signal</keyword>
<comment type="caution">
    <text evidence="6">The sequence shown here is derived from an EMBL/GenBank/DDBJ whole genome shotgun (WGS) entry which is preliminary data.</text>
</comment>
<dbReference type="PROSITE" id="PS51257">
    <property type="entry name" value="PROKAR_LIPOPROTEIN"/>
    <property type="match status" value="1"/>
</dbReference>
<name>A0AAE3DGC3_9FIRM</name>
<dbReference type="SUPFAM" id="SSF53850">
    <property type="entry name" value="Periplasmic binding protein-like II"/>
    <property type="match status" value="2"/>
</dbReference>
<accession>A0AAE3DGC3</accession>
<comment type="subcellular location">
    <subcellularLocation>
        <location evidence="1">Cell envelope</location>
    </subcellularLocation>
</comment>
<dbReference type="PANTHER" id="PTHR35936:SF19">
    <property type="entry name" value="AMINO-ACID-BINDING PROTEIN YXEM-RELATED"/>
    <property type="match status" value="1"/>
</dbReference>
<proteinExistence type="inferred from homology"/>
<comment type="similarity">
    <text evidence="2">Belongs to the bacterial solute-binding protein 3 family.</text>
</comment>
<protein>
    <submittedName>
        <fullName evidence="6">Transporter substrate-binding domain-containing protein</fullName>
    </submittedName>
</protein>
<dbReference type="InterPro" id="IPR001638">
    <property type="entry name" value="Solute-binding_3/MltF_N"/>
</dbReference>
<dbReference type="InterPro" id="IPR018313">
    <property type="entry name" value="SBP_3_CS"/>
</dbReference>
<evidence type="ECO:0000259" key="5">
    <source>
        <dbReference type="Pfam" id="PF00497"/>
    </source>
</evidence>
<dbReference type="PANTHER" id="PTHR35936">
    <property type="entry name" value="MEMBRANE-BOUND LYTIC MUREIN TRANSGLYCOSYLASE F"/>
    <property type="match status" value="1"/>
</dbReference>
<evidence type="ECO:0000256" key="1">
    <source>
        <dbReference type="ARBA" id="ARBA00004196"/>
    </source>
</evidence>
<dbReference type="EMBL" id="JAJEQC010000002">
    <property type="protein sequence ID" value="MCC2136115.1"/>
    <property type="molecule type" value="Genomic_DNA"/>
</dbReference>
<organism evidence="6 7">
    <name type="scientific">Hominenteromicrobium mulieris</name>
    <dbReference type="NCBI Taxonomy" id="2885357"/>
    <lineage>
        <taxon>Bacteria</taxon>
        <taxon>Bacillati</taxon>
        <taxon>Bacillota</taxon>
        <taxon>Clostridia</taxon>
        <taxon>Eubacteriales</taxon>
        <taxon>Oscillospiraceae</taxon>
        <taxon>Hominenteromicrobium</taxon>
    </lineage>
</organism>
<dbReference type="RefSeq" id="WP_308448675.1">
    <property type="nucleotide sequence ID" value="NZ_JAJEQC010000002.1"/>
</dbReference>
<evidence type="ECO:0000256" key="2">
    <source>
        <dbReference type="ARBA" id="ARBA00010333"/>
    </source>
</evidence>
<keyword evidence="7" id="KW-1185">Reference proteome</keyword>
<sequence>MKIKKVCASFLIGAMMLSLAACSGSTKKIESPADFEGAKISVQTATSAHESIQDMQDEGMNINVLPYEKVTQCFDDLALGRVDAVYVDSVVAGYYLAEDDTKYQKTWTSETGEPIGVCLKKGNDDLKELIEGAIDTLYYDSTMAQLSEKHFGSAADVDGVRNVTEKPVLDLSKLKTLKDGTLTVGVEVGYPPMEYTDDAGLEYQGFDIDFAKALGEVLGVDVEFVNTAWDGIFAGLDKEQYDVIISSVSITPERQAAYDLTEPYVSNQLVIVTLK</sequence>
<feature type="domain" description="Solute-binding protein family 3/N-terminal" evidence="5">
    <location>
        <begin position="182"/>
        <end position="272"/>
    </location>
</feature>
<gene>
    <name evidence="6" type="ORF">LKD31_03680</name>
</gene>
<evidence type="ECO:0000313" key="7">
    <source>
        <dbReference type="Proteomes" id="UP001199424"/>
    </source>
</evidence>
<reference evidence="6" key="1">
    <citation type="submission" date="2021-10" db="EMBL/GenBank/DDBJ databases">
        <title>Anaerobic single-cell dispensing facilitates the cultivation of human gut bacteria.</title>
        <authorList>
            <person name="Afrizal A."/>
        </authorList>
    </citation>
    <scope>NUCLEOTIDE SEQUENCE</scope>
    <source>
        <strain evidence="6">CLA-AA-H250</strain>
    </source>
</reference>
<dbReference type="AlphaFoldDB" id="A0AAE3DGC3"/>
<feature type="chain" id="PRO_5041952474" evidence="4">
    <location>
        <begin position="21"/>
        <end position="275"/>
    </location>
</feature>
<evidence type="ECO:0000256" key="3">
    <source>
        <dbReference type="ARBA" id="ARBA00022729"/>
    </source>
</evidence>